<protein>
    <submittedName>
        <fullName evidence="1">Uncharacterized protein</fullName>
    </submittedName>
</protein>
<proteinExistence type="predicted"/>
<evidence type="ECO:0000313" key="2">
    <source>
        <dbReference type="Proteomes" id="UP000276133"/>
    </source>
</evidence>
<dbReference type="AlphaFoldDB" id="A0A3M7S5E3"/>
<comment type="caution">
    <text evidence="1">The sequence shown here is derived from an EMBL/GenBank/DDBJ whole genome shotgun (WGS) entry which is preliminary data.</text>
</comment>
<keyword evidence="2" id="KW-1185">Reference proteome</keyword>
<name>A0A3M7S5E3_BRAPC</name>
<dbReference type="EMBL" id="REGN01002032">
    <property type="protein sequence ID" value="RNA30865.1"/>
    <property type="molecule type" value="Genomic_DNA"/>
</dbReference>
<organism evidence="1 2">
    <name type="scientific">Brachionus plicatilis</name>
    <name type="common">Marine rotifer</name>
    <name type="synonym">Brachionus muelleri</name>
    <dbReference type="NCBI Taxonomy" id="10195"/>
    <lineage>
        <taxon>Eukaryota</taxon>
        <taxon>Metazoa</taxon>
        <taxon>Spiralia</taxon>
        <taxon>Gnathifera</taxon>
        <taxon>Rotifera</taxon>
        <taxon>Eurotatoria</taxon>
        <taxon>Monogononta</taxon>
        <taxon>Pseudotrocha</taxon>
        <taxon>Ploima</taxon>
        <taxon>Brachionidae</taxon>
        <taxon>Brachionus</taxon>
    </lineage>
</organism>
<evidence type="ECO:0000313" key="1">
    <source>
        <dbReference type="EMBL" id="RNA30865.1"/>
    </source>
</evidence>
<reference evidence="1 2" key="1">
    <citation type="journal article" date="2018" name="Sci. Rep.">
        <title>Genomic signatures of local adaptation to the degree of environmental predictability in rotifers.</title>
        <authorList>
            <person name="Franch-Gras L."/>
            <person name="Hahn C."/>
            <person name="Garcia-Roger E.M."/>
            <person name="Carmona M.J."/>
            <person name="Serra M."/>
            <person name="Gomez A."/>
        </authorList>
    </citation>
    <scope>NUCLEOTIDE SEQUENCE [LARGE SCALE GENOMIC DNA]</scope>
    <source>
        <strain evidence="1">HYR1</strain>
    </source>
</reference>
<gene>
    <name evidence="1" type="ORF">BpHYR1_001238</name>
</gene>
<dbReference type="Proteomes" id="UP000276133">
    <property type="component" value="Unassembled WGS sequence"/>
</dbReference>
<accession>A0A3M7S5E3</accession>
<sequence length="272" mass="31723">MSKIKFCSKKLNLTKKSTSQIFLMKKSILKNFQNDFFEMQKIKDHNFDLKLTQLSVLLLISSLNLNSIVEKFFYFDFNDNCRSFNVQQNMLHFVAITINSDPRQLEQLSKAPAADSFEIHFLTFFSFRSSDHHHHHRHHIFFFQIHLQIRIHFRLYATCSRQPSPHLWPQNVSNSSARSSESSSSSIRLVGGLSNCFLRPLLAAGIDEALDFMLNRAFTASMSLHTLDSFLATLQHCSLINIIVDVNFFKWRFGLGILPQFRQNKFRNLIKN</sequence>